<dbReference type="AlphaFoldDB" id="U5MR53"/>
<keyword evidence="1" id="KW-0175">Coiled coil</keyword>
<evidence type="ECO:0000313" key="3">
    <source>
        <dbReference type="EMBL" id="AGX42161.1"/>
    </source>
</evidence>
<organism evidence="3 4">
    <name type="scientific">Clostridium saccharobutylicum DSM 13864</name>
    <dbReference type="NCBI Taxonomy" id="1345695"/>
    <lineage>
        <taxon>Bacteria</taxon>
        <taxon>Bacillati</taxon>
        <taxon>Bacillota</taxon>
        <taxon>Clostridia</taxon>
        <taxon>Eubacteriales</taxon>
        <taxon>Clostridiaceae</taxon>
        <taxon>Clostridium</taxon>
    </lineage>
</organism>
<proteinExistence type="predicted"/>
<dbReference type="GeneID" id="55473673"/>
<dbReference type="EMBL" id="CP006721">
    <property type="protein sequence ID" value="AGX42161.1"/>
    <property type="molecule type" value="Genomic_DNA"/>
</dbReference>
<dbReference type="Proteomes" id="UP000017118">
    <property type="component" value="Chromosome"/>
</dbReference>
<evidence type="ECO:0000313" key="4">
    <source>
        <dbReference type="Proteomes" id="UP000017118"/>
    </source>
</evidence>
<dbReference type="HOGENOM" id="CLU_020664_0_0_9"/>
<sequence length="849" mass="95617">MKRKKDGASLIIVIIIFMFISTVSIAMLSMIIGNYKARIAESKRAENLYASDSGLDVTYNVIGKNFDAATKYGYYEVQALKSQEGNPKSPNDETYRAIEDDVKELNKDIYNLQHENDSKQDKDKRKQSDIDKDIAKKRDLIEEDKQVEEILLNEEFKRAFKNFIMRTSNVKDEENIPEKLLQDSIEGHKYVSSITDNDINNINALVDTEKIIKFGIQSENNESPAPKLSVNTIDLKNLSEGSNETKGISKSDGHHEDKSFQICGQQYYDIAVTSDFYSKKDVNGIEYDSTKSSKKPSNERKLQVKYKMSVPNYKDIYSQNSTGDLKDYLALKDRALTIGGDMNITNADNLNVNGNIFVQGKEPTIKLDNSDRTYEKYHGGITISNSKSINFSKDVITRNTFNIQDEVNATIHGNLYGRNLYVGNISDGDQGFAKNSTLDLSDGTGQVVLDNDLSLKANNSTVNMKDFYGINDKNITYKDLEGKGFTSDEQNANKVKSSSSIIINGNDDKTSVNISDSVYIMGTAHIDTDKDKQNSGYQTGESGAVKKNYIAYSVPLNELEKFKYYNPLQLLDESNVFNKAKHFADYWSGKDVDSGGIKWPGYKRGNFDKDKIHSVGAIVYKEDKKPARVIMPNYEQSLEENNGDENNVYNKRVEFAKKVYEFGQYATIDDYTNTRLTTINSLMNLDKLPNEYVLKDQVNKGEYAIFNKKDEIKGKTKKIIINQYDGDKDEINDEGDDTIEINVAKKDGKYSLNAVIATDGDVSIESGITFNGSIIAKGDLNINKDSVNVNYDSDVIDRVQAKNIDTFKAVFGESIIDSTNNSNNTNTESANCNYDLNNFLENKLWKIIK</sequence>
<dbReference type="KEGG" id="csb:CLSA_c11550"/>
<dbReference type="OrthoDB" id="1947207at2"/>
<dbReference type="eggNOG" id="ENOG50332R9">
    <property type="taxonomic scope" value="Bacteria"/>
</dbReference>
<keyword evidence="2" id="KW-1133">Transmembrane helix</keyword>
<gene>
    <name evidence="3" type="ORF">CLSA_c11550</name>
</gene>
<feature type="transmembrane region" description="Helical" evidence="2">
    <location>
        <begin position="7"/>
        <end position="32"/>
    </location>
</feature>
<dbReference type="PATRIC" id="fig|1345695.10.peg.3385"/>
<feature type="coiled-coil region" evidence="1">
    <location>
        <begin position="95"/>
        <end position="122"/>
    </location>
</feature>
<name>U5MR53_CLOSA</name>
<reference evidence="3 4" key="1">
    <citation type="journal article" date="2013" name="Genome Announc.">
        <title>Complete Genome Sequence of the Solvent Producer Clostridium saccharobutylicum NCP262 (DSM 13864).</title>
        <authorList>
            <person name="Poehlein A."/>
            <person name="Hartwich K."/>
            <person name="Krabben P."/>
            <person name="Ehrenreich A."/>
            <person name="Liebl W."/>
            <person name="Durre P."/>
            <person name="Gottschalk G."/>
            <person name="Daniel R."/>
        </authorList>
    </citation>
    <scope>NUCLEOTIDE SEQUENCE [LARGE SCALE GENOMIC DNA]</scope>
    <source>
        <strain evidence="3">DSM 13864</strain>
    </source>
</reference>
<evidence type="ECO:0000256" key="1">
    <source>
        <dbReference type="SAM" id="Coils"/>
    </source>
</evidence>
<keyword evidence="2" id="KW-0812">Transmembrane</keyword>
<protein>
    <submittedName>
        <fullName evidence="3">Uncharacterized protein</fullName>
    </submittedName>
</protein>
<keyword evidence="4" id="KW-1185">Reference proteome</keyword>
<evidence type="ECO:0000256" key="2">
    <source>
        <dbReference type="SAM" id="Phobius"/>
    </source>
</evidence>
<dbReference type="RefSeq" id="WP_022744443.1">
    <property type="nucleotide sequence ID" value="NC_022571.1"/>
</dbReference>
<accession>U5MR53</accession>
<keyword evidence="2" id="KW-0472">Membrane</keyword>